<reference evidence="1 2" key="1">
    <citation type="submission" date="2019-05" db="EMBL/GenBank/DDBJ databases">
        <title>Another draft genome of Portunus trituberculatus and its Hox gene families provides insights of decapod evolution.</title>
        <authorList>
            <person name="Jeong J.-H."/>
            <person name="Song I."/>
            <person name="Kim S."/>
            <person name="Choi T."/>
            <person name="Kim D."/>
            <person name="Ryu S."/>
            <person name="Kim W."/>
        </authorList>
    </citation>
    <scope>NUCLEOTIDE SEQUENCE [LARGE SCALE GENOMIC DNA]</scope>
    <source>
        <tissue evidence="1">Muscle</tissue>
    </source>
</reference>
<evidence type="ECO:0000313" key="1">
    <source>
        <dbReference type="EMBL" id="MPC59844.1"/>
    </source>
</evidence>
<sequence>MESYLHDTMYWVAFYINRTMIAIQGWVSALSNTFQPLLHTLSWVTNRYSHELSNAFVSECWQPVQRVADQLHHSLGQVIDSSWAILREFLQLETTIPMLTQAYHYITFQTQQALTIIQDDLYQFRESLPDTLHLSLISQLYQNVEDLLVHSLPVLRNLVENGVSVMVPHITSLVDRGMNFIEDRIDDMQAYSRDGILYSYMTELSVNLSDKVLLAWQRWKENDLALDSVTAKSLIEIMKKVLSLDSDIFMESYVFEPETRGRVIYNQHLPMMWPSFLHTPHWHSLTGQVRF</sequence>
<dbReference type="Proteomes" id="UP000324222">
    <property type="component" value="Unassembled WGS sequence"/>
</dbReference>
<keyword evidence="2" id="KW-1185">Reference proteome</keyword>
<proteinExistence type="predicted"/>
<organism evidence="1 2">
    <name type="scientific">Portunus trituberculatus</name>
    <name type="common">Swimming crab</name>
    <name type="synonym">Neptunus trituberculatus</name>
    <dbReference type="NCBI Taxonomy" id="210409"/>
    <lineage>
        <taxon>Eukaryota</taxon>
        <taxon>Metazoa</taxon>
        <taxon>Ecdysozoa</taxon>
        <taxon>Arthropoda</taxon>
        <taxon>Crustacea</taxon>
        <taxon>Multicrustacea</taxon>
        <taxon>Malacostraca</taxon>
        <taxon>Eumalacostraca</taxon>
        <taxon>Eucarida</taxon>
        <taxon>Decapoda</taxon>
        <taxon>Pleocyemata</taxon>
        <taxon>Brachyura</taxon>
        <taxon>Eubrachyura</taxon>
        <taxon>Portunoidea</taxon>
        <taxon>Portunidae</taxon>
        <taxon>Portuninae</taxon>
        <taxon>Portunus</taxon>
    </lineage>
</organism>
<name>A0A5B7GTG2_PORTR</name>
<dbReference type="EMBL" id="VSRR010016919">
    <property type="protein sequence ID" value="MPC59844.1"/>
    <property type="molecule type" value="Genomic_DNA"/>
</dbReference>
<comment type="caution">
    <text evidence="1">The sequence shown here is derived from an EMBL/GenBank/DDBJ whole genome shotgun (WGS) entry which is preliminary data.</text>
</comment>
<accession>A0A5B7GTG2</accession>
<dbReference type="OrthoDB" id="5956066at2759"/>
<gene>
    <name evidence="1" type="ORF">E2C01_053872</name>
</gene>
<dbReference type="AlphaFoldDB" id="A0A5B7GTG2"/>
<protein>
    <submittedName>
        <fullName evidence="1">Uncharacterized protein</fullName>
    </submittedName>
</protein>
<evidence type="ECO:0000313" key="2">
    <source>
        <dbReference type="Proteomes" id="UP000324222"/>
    </source>
</evidence>